<accession>A0ABY2DH28</accession>
<gene>
    <name evidence="2" type="ORF">E1091_11270</name>
</gene>
<comment type="caution">
    <text evidence="2">The sequence shown here is derived from an EMBL/GenBank/DDBJ whole genome shotgun (WGS) entry which is preliminary data.</text>
</comment>
<dbReference type="Proteomes" id="UP000295626">
    <property type="component" value="Unassembled WGS sequence"/>
</dbReference>
<keyword evidence="3" id="KW-1185">Reference proteome</keyword>
<proteinExistence type="predicted"/>
<evidence type="ECO:0000259" key="1">
    <source>
        <dbReference type="Pfam" id="PF26572"/>
    </source>
</evidence>
<dbReference type="Pfam" id="PF26572">
    <property type="entry name" value="DUF8185"/>
    <property type="match status" value="1"/>
</dbReference>
<dbReference type="InterPro" id="IPR058498">
    <property type="entry name" value="DUF8185"/>
</dbReference>
<evidence type="ECO:0000313" key="2">
    <source>
        <dbReference type="EMBL" id="TDB94129.1"/>
    </source>
</evidence>
<protein>
    <recommendedName>
        <fullName evidence="1">DUF8185 domain-containing protein</fullName>
    </recommendedName>
</protein>
<organism evidence="2 3">
    <name type="scientific">Micromonospora fluostatini</name>
    <dbReference type="NCBI Taxonomy" id="1629071"/>
    <lineage>
        <taxon>Bacteria</taxon>
        <taxon>Bacillati</taxon>
        <taxon>Actinomycetota</taxon>
        <taxon>Actinomycetes</taxon>
        <taxon>Micromonosporales</taxon>
        <taxon>Micromonosporaceae</taxon>
        <taxon>Micromonospora</taxon>
    </lineage>
</organism>
<evidence type="ECO:0000313" key="3">
    <source>
        <dbReference type="Proteomes" id="UP000295626"/>
    </source>
</evidence>
<feature type="domain" description="DUF8185" evidence="1">
    <location>
        <begin position="2"/>
        <end position="75"/>
    </location>
</feature>
<dbReference type="EMBL" id="SMKE01000372">
    <property type="protein sequence ID" value="TDB94129.1"/>
    <property type="molecule type" value="Genomic_DNA"/>
</dbReference>
<sequence>QRALRDALLDHVPVVVTPEGVPGEPVEVSQRLIQAVVRMGFLGRPDPGRPTDVGVRVAGRWVGLVGPFGAAWSQKVVDLAVTPA</sequence>
<reference evidence="2 3" key="1">
    <citation type="submission" date="2019-02" db="EMBL/GenBank/DDBJ databases">
        <title>Draft genome sequences of novel Actinobacteria.</title>
        <authorList>
            <person name="Sahin N."/>
            <person name="Ay H."/>
            <person name="Saygin H."/>
        </authorList>
    </citation>
    <scope>NUCLEOTIDE SEQUENCE [LARGE SCALE GENOMIC DNA]</scope>
    <source>
        <strain evidence="2 3">JCM 30529</strain>
    </source>
</reference>
<feature type="non-terminal residue" evidence="2">
    <location>
        <position position="1"/>
    </location>
</feature>
<name>A0ABY2DH28_9ACTN</name>